<feature type="compositionally biased region" description="Polar residues" evidence="1">
    <location>
        <begin position="46"/>
        <end position="56"/>
    </location>
</feature>
<evidence type="ECO:0000313" key="2">
    <source>
        <dbReference type="EMBL" id="ROR28284.1"/>
    </source>
</evidence>
<dbReference type="Proteomes" id="UP000273083">
    <property type="component" value="Unassembled WGS sequence"/>
</dbReference>
<sequence length="56" mass="6289">MREKASSRKDTIDQTKNYVSGDRMPSSSGHKFKNNERDPSKESGKRSSTGDTNKLI</sequence>
<evidence type="ECO:0000256" key="1">
    <source>
        <dbReference type="SAM" id="MobiDB-lite"/>
    </source>
</evidence>
<reference evidence="2 3" key="1">
    <citation type="submission" date="2018-11" db="EMBL/GenBank/DDBJ databases">
        <title>Genomic Encyclopedia of Type Strains, Phase IV (KMG-IV): sequencing the most valuable type-strain genomes for metagenomic binning, comparative biology and taxonomic classification.</title>
        <authorList>
            <person name="Goeker M."/>
        </authorList>
    </citation>
    <scope>NUCLEOTIDE SEQUENCE [LARGE SCALE GENOMIC DNA]</scope>
    <source>
        <strain evidence="2 3">DSM 26537</strain>
    </source>
</reference>
<dbReference type="RefSeq" id="WP_170164318.1">
    <property type="nucleotide sequence ID" value="NZ_RJVG01000005.1"/>
</dbReference>
<organism evidence="2 3">
    <name type="scientific">Mobilisporobacter senegalensis</name>
    <dbReference type="NCBI Taxonomy" id="1329262"/>
    <lineage>
        <taxon>Bacteria</taxon>
        <taxon>Bacillati</taxon>
        <taxon>Bacillota</taxon>
        <taxon>Clostridia</taxon>
        <taxon>Lachnospirales</taxon>
        <taxon>Lachnospiraceae</taxon>
        <taxon>Mobilisporobacter</taxon>
    </lineage>
</organism>
<comment type="caution">
    <text evidence="2">The sequence shown here is derived from an EMBL/GenBank/DDBJ whole genome shotgun (WGS) entry which is preliminary data.</text>
</comment>
<name>A0A3N1XNM4_9FIRM</name>
<proteinExistence type="predicted"/>
<gene>
    <name evidence="2" type="ORF">EDD66_105225</name>
</gene>
<feature type="compositionally biased region" description="Basic and acidic residues" evidence="1">
    <location>
        <begin position="1"/>
        <end position="13"/>
    </location>
</feature>
<keyword evidence="3" id="KW-1185">Reference proteome</keyword>
<evidence type="ECO:0000313" key="3">
    <source>
        <dbReference type="Proteomes" id="UP000273083"/>
    </source>
</evidence>
<accession>A0A3N1XNM4</accession>
<feature type="region of interest" description="Disordered" evidence="1">
    <location>
        <begin position="1"/>
        <end position="56"/>
    </location>
</feature>
<dbReference type="EMBL" id="RJVG01000005">
    <property type="protein sequence ID" value="ROR28284.1"/>
    <property type="molecule type" value="Genomic_DNA"/>
</dbReference>
<dbReference type="AlphaFoldDB" id="A0A3N1XNM4"/>
<protein>
    <submittedName>
        <fullName evidence="2">Uncharacterized protein</fullName>
    </submittedName>
</protein>
<feature type="compositionally biased region" description="Basic and acidic residues" evidence="1">
    <location>
        <begin position="33"/>
        <end position="45"/>
    </location>
</feature>